<feature type="transmembrane region" description="Helical" evidence="1">
    <location>
        <begin position="177"/>
        <end position="200"/>
    </location>
</feature>
<evidence type="ECO:0000256" key="1">
    <source>
        <dbReference type="SAM" id="Phobius"/>
    </source>
</evidence>
<evidence type="ECO:0000313" key="2">
    <source>
        <dbReference type="EMBL" id="KAB5518641.1"/>
    </source>
</evidence>
<gene>
    <name evidence="2" type="ORF">PHYPO_G00168300</name>
</gene>
<dbReference type="AlphaFoldDB" id="A0A5N5JHH6"/>
<keyword evidence="1" id="KW-0472">Membrane</keyword>
<comment type="caution">
    <text evidence="2">The sequence shown here is derived from an EMBL/GenBank/DDBJ whole genome shotgun (WGS) entry which is preliminary data.</text>
</comment>
<accession>A0A5N5JHH6</accession>
<proteinExistence type="predicted"/>
<dbReference type="Proteomes" id="UP000327468">
    <property type="component" value="Chromosome 28"/>
</dbReference>
<dbReference type="EMBL" id="VFJC01000029">
    <property type="protein sequence ID" value="KAB5518641.1"/>
    <property type="molecule type" value="Genomic_DNA"/>
</dbReference>
<keyword evidence="1" id="KW-0812">Transmembrane</keyword>
<keyword evidence="3" id="KW-1185">Reference proteome</keyword>
<organism evidence="2 3">
    <name type="scientific">Pangasianodon hypophthalmus</name>
    <name type="common">Striped catfish</name>
    <name type="synonym">Helicophagus hypophthalmus</name>
    <dbReference type="NCBI Taxonomy" id="310915"/>
    <lineage>
        <taxon>Eukaryota</taxon>
        <taxon>Metazoa</taxon>
        <taxon>Chordata</taxon>
        <taxon>Craniata</taxon>
        <taxon>Vertebrata</taxon>
        <taxon>Euteleostomi</taxon>
        <taxon>Actinopterygii</taxon>
        <taxon>Neopterygii</taxon>
        <taxon>Teleostei</taxon>
        <taxon>Ostariophysi</taxon>
        <taxon>Siluriformes</taxon>
        <taxon>Pangasiidae</taxon>
        <taxon>Pangasianodon</taxon>
    </lineage>
</organism>
<keyword evidence="1" id="KW-1133">Transmembrane helix</keyword>
<sequence length="289" mass="31253">MGKKGKKKKSGEVEKQEAVSVDGMASKSQYGGVFLALIAVIFAVSVTAIRSELVSSRPSRRTAALKMDEAFLTVLSEIHSDVILSVLSDLCYQCFPQPVGFVPSVSGPGNVSAVTFTVSTQHALTLQLNSTPVNTELCRVHFHFGEQGNYSLWVKSLSDPNHINCTIVTVTEPVNSYLPLLIALVVCVAVCVLATVWSAVMRLSFVNNLLLRVGSSVEAERLINSDLGSPSRIVESSESMAPLQPVERFYPLGTPPEGGERHRVLLVPVMLWPNCTCVLIIPTTSVQLN</sequence>
<reference evidence="2 3" key="1">
    <citation type="submission" date="2019-06" db="EMBL/GenBank/DDBJ databases">
        <title>A chromosome-scale genome assembly of the striped catfish, Pangasianodon hypophthalmus.</title>
        <authorList>
            <person name="Wen M."/>
            <person name="Zahm M."/>
            <person name="Roques C."/>
            <person name="Cabau C."/>
            <person name="Klopp C."/>
            <person name="Donnadieu C."/>
            <person name="Jouanno E."/>
            <person name="Avarre J.-C."/>
            <person name="Campet M."/>
            <person name="Ha T.T.T."/>
            <person name="Dugue R."/>
            <person name="Lampietro C."/>
            <person name="Louis A."/>
            <person name="Herpin A."/>
            <person name="Echchiki A."/>
            <person name="Berthelot C."/>
            <person name="Parey E."/>
            <person name="Roest-Crollius H."/>
            <person name="Braasch I."/>
            <person name="Postlethwait J."/>
            <person name="Bobe J."/>
            <person name="Montfort J."/>
            <person name="Bouchez O."/>
            <person name="Begum T."/>
            <person name="Schartl M."/>
            <person name="Guiguen Y."/>
        </authorList>
    </citation>
    <scope>NUCLEOTIDE SEQUENCE [LARGE SCALE GENOMIC DNA]</scope>
    <source>
        <strain evidence="2 3">Indonesia</strain>
        <tissue evidence="2">Blood</tissue>
    </source>
</reference>
<evidence type="ECO:0008006" key="4">
    <source>
        <dbReference type="Google" id="ProtNLM"/>
    </source>
</evidence>
<protein>
    <recommendedName>
        <fullName evidence="4">Transmembrane protein</fullName>
    </recommendedName>
</protein>
<name>A0A5N5JHH6_PANHP</name>
<feature type="transmembrane region" description="Helical" evidence="1">
    <location>
        <begin position="30"/>
        <end position="49"/>
    </location>
</feature>
<evidence type="ECO:0000313" key="3">
    <source>
        <dbReference type="Proteomes" id="UP000327468"/>
    </source>
</evidence>